<evidence type="ECO:0000313" key="2">
    <source>
        <dbReference type="EMBL" id="RZB47043.1"/>
    </source>
</evidence>
<proteinExistence type="predicted"/>
<dbReference type="AlphaFoldDB" id="A0A445FDZ5"/>
<dbReference type="PANTHER" id="PTHR31973:SF195">
    <property type="entry name" value="MUDR FAMILY TRANSPOSASE"/>
    <property type="match status" value="1"/>
</dbReference>
<evidence type="ECO:0000313" key="3">
    <source>
        <dbReference type="Proteomes" id="UP000289340"/>
    </source>
</evidence>
<keyword evidence="3" id="KW-1185">Reference proteome</keyword>
<feature type="region of interest" description="Disordered" evidence="1">
    <location>
        <begin position="83"/>
        <end position="111"/>
    </location>
</feature>
<dbReference type="Proteomes" id="UP000289340">
    <property type="component" value="Chromosome 19"/>
</dbReference>
<evidence type="ECO:0000256" key="1">
    <source>
        <dbReference type="SAM" id="MobiDB-lite"/>
    </source>
</evidence>
<sequence length="423" mass="48090">MLQCEGFSSKLRYEFEIPNGENVRNWVANVVLKFNDDPTVNKSEIVIFLRQIWWAAGKRKGFERRRKTKMMERRGTMTTEEPIIGDNVSDFSDDEQQHDFGEHGEPSNQSTIVKYKTSSSMEEGDDNPPRVILNRVFWAFNPCIEGFKYCKPLVQVDETFLIGKYHGTLLTAIGQDDRGTGLLAALQFERVGWNGPDVSSMYCIHHIASNFNKQFKNVDLKKQVINMEFPQATDWLDQIPKSKWTQAYDEGKQYGHMTTNLAECMNSVLKGARALPITALVNETFNKINDSFVTNDIKIMNMIKAGHSYSEDVYVMMQENQHIATSHYVRMYGRETGEFEIEREKKSPDKVLPEPLLDKVLPELLDRVVKSLDVCNAFTLGLDAVKTLGGALVSTESQSLSTSKVLSLRPRRLPPTLTLGPTL</sequence>
<accession>A0A445FDZ5</accession>
<name>A0A445FDZ5_GLYSO</name>
<protein>
    <submittedName>
        <fullName evidence="2">Uncharacterized protein</fullName>
    </submittedName>
</protein>
<dbReference type="EMBL" id="QZWG01000019">
    <property type="protein sequence ID" value="RZB47043.1"/>
    <property type="molecule type" value="Genomic_DNA"/>
</dbReference>
<comment type="caution">
    <text evidence="2">The sequence shown here is derived from an EMBL/GenBank/DDBJ whole genome shotgun (WGS) entry which is preliminary data.</text>
</comment>
<dbReference type="InterPro" id="IPR008511">
    <property type="entry name" value="ROH1-like"/>
</dbReference>
<gene>
    <name evidence="2" type="ORF">D0Y65_050901</name>
</gene>
<organism evidence="2 3">
    <name type="scientific">Glycine soja</name>
    <name type="common">Wild soybean</name>
    <dbReference type="NCBI Taxonomy" id="3848"/>
    <lineage>
        <taxon>Eukaryota</taxon>
        <taxon>Viridiplantae</taxon>
        <taxon>Streptophyta</taxon>
        <taxon>Embryophyta</taxon>
        <taxon>Tracheophyta</taxon>
        <taxon>Spermatophyta</taxon>
        <taxon>Magnoliopsida</taxon>
        <taxon>eudicotyledons</taxon>
        <taxon>Gunneridae</taxon>
        <taxon>Pentapetalae</taxon>
        <taxon>rosids</taxon>
        <taxon>fabids</taxon>
        <taxon>Fabales</taxon>
        <taxon>Fabaceae</taxon>
        <taxon>Papilionoideae</taxon>
        <taxon>50 kb inversion clade</taxon>
        <taxon>NPAAA clade</taxon>
        <taxon>indigoferoid/millettioid clade</taxon>
        <taxon>Phaseoleae</taxon>
        <taxon>Glycine</taxon>
        <taxon>Glycine subgen. Soja</taxon>
    </lineage>
</organism>
<feature type="compositionally biased region" description="Basic and acidic residues" evidence="1">
    <location>
        <begin position="95"/>
        <end position="105"/>
    </location>
</feature>
<dbReference type="Pfam" id="PF05633">
    <property type="entry name" value="ROH1-like"/>
    <property type="match status" value="1"/>
</dbReference>
<dbReference type="PANTHER" id="PTHR31973">
    <property type="entry name" value="POLYPROTEIN, PUTATIVE-RELATED"/>
    <property type="match status" value="1"/>
</dbReference>
<reference evidence="2 3" key="1">
    <citation type="submission" date="2018-09" db="EMBL/GenBank/DDBJ databases">
        <title>A high-quality reference genome of wild soybean provides a powerful tool to mine soybean genomes.</title>
        <authorList>
            <person name="Xie M."/>
            <person name="Chung C.Y.L."/>
            <person name="Li M.-W."/>
            <person name="Wong F.-L."/>
            <person name="Chan T.-F."/>
            <person name="Lam H.-M."/>
        </authorList>
    </citation>
    <scope>NUCLEOTIDE SEQUENCE [LARGE SCALE GENOMIC DNA]</scope>
    <source>
        <strain evidence="3">cv. W05</strain>
        <tissue evidence="2">Hypocotyl of etiolated seedlings</tissue>
    </source>
</reference>